<dbReference type="CDD" id="cd14014">
    <property type="entry name" value="STKc_PknB_like"/>
    <property type="match status" value="1"/>
</dbReference>
<dbReference type="PROSITE" id="PS50294">
    <property type="entry name" value="WD_REPEATS_REGION"/>
    <property type="match status" value="5"/>
</dbReference>
<dbReference type="Gene3D" id="2.130.10.10">
    <property type="entry name" value="YVTN repeat-like/Quinoprotein amine dehydrogenase"/>
    <property type="match status" value="2"/>
</dbReference>
<dbReference type="SMART" id="SM00320">
    <property type="entry name" value="WD40"/>
    <property type="match status" value="7"/>
</dbReference>
<evidence type="ECO:0000256" key="5">
    <source>
        <dbReference type="PROSITE-ProRule" id="PRU00221"/>
    </source>
</evidence>
<feature type="compositionally biased region" description="Polar residues" evidence="7">
    <location>
        <begin position="281"/>
        <end position="290"/>
    </location>
</feature>
<dbReference type="Pfam" id="PF00400">
    <property type="entry name" value="WD40"/>
    <property type="match status" value="6"/>
</dbReference>
<name>A0A402A7X4_9CHLR</name>
<evidence type="ECO:0000259" key="8">
    <source>
        <dbReference type="PROSITE" id="PS50011"/>
    </source>
</evidence>
<dbReference type="InterPro" id="IPR017441">
    <property type="entry name" value="Protein_kinase_ATP_BS"/>
</dbReference>
<dbReference type="GO" id="GO:0005524">
    <property type="term" value="F:ATP binding"/>
    <property type="evidence" value="ECO:0007669"/>
    <property type="project" value="UniProtKB-UniRule"/>
</dbReference>
<dbReference type="SMART" id="SM00220">
    <property type="entry name" value="S_TKc"/>
    <property type="match status" value="1"/>
</dbReference>
<gene>
    <name evidence="9" type="ORF">KTT_51260</name>
</gene>
<keyword evidence="10" id="KW-1185">Reference proteome</keyword>
<evidence type="ECO:0000256" key="2">
    <source>
        <dbReference type="ARBA" id="ARBA00022737"/>
    </source>
</evidence>
<dbReference type="PROSITE" id="PS00678">
    <property type="entry name" value="WD_REPEATS_1"/>
    <property type="match status" value="5"/>
</dbReference>
<evidence type="ECO:0000313" key="10">
    <source>
        <dbReference type="Proteomes" id="UP000287352"/>
    </source>
</evidence>
<feature type="repeat" description="WD" evidence="5">
    <location>
        <begin position="524"/>
        <end position="565"/>
    </location>
</feature>
<dbReference type="InterPro" id="IPR015943">
    <property type="entry name" value="WD40/YVTN_repeat-like_dom_sf"/>
</dbReference>
<feature type="binding site" evidence="6">
    <location>
        <position position="41"/>
    </location>
    <ligand>
        <name>ATP</name>
        <dbReference type="ChEBI" id="CHEBI:30616"/>
    </ligand>
</feature>
<dbReference type="PROSITE" id="PS00107">
    <property type="entry name" value="PROTEIN_KINASE_ATP"/>
    <property type="match status" value="1"/>
</dbReference>
<dbReference type="Pfam" id="PF00069">
    <property type="entry name" value="Pkinase"/>
    <property type="match status" value="1"/>
</dbReference>
<evidence type="ECO:0000256" key="1">
    <source>
        <dbReference type="ARBA" id="ARBA00022574"/>
    </source>
</evidence>
<dbReference type="OrthoDB" id="494465at2"/>
<dbReference type="AlphaFoldDB" id="A0A402A7X4"/>
<keyword evidence="1 5" id="KW-0853">WD repeat</keyword>
<evidence type="ECO:0000256" key="7">
    <source>
        <dbReference type="SAM" id="MobiDB-lite"/>
    </source>
</evidence>
<dbReference type="SUPFAM" id="SSF50978">
    <property type="entry name" value="WD40 repeat-like"/>
    <property type="match status" value="1"/>
</dbReference>
<evidence type="ECO:0000256" key="4">
    <source>
        <dbReference type="ARBA" id="ARBA00022840"/>
    </source>
</evidence>
<dbReference type="PRINTS" id="PR00320">
    <property type="entry name" value="GPROTEINBRPT"/>
</dbReference>
<evidence type="ECO:0000256" key="6">
    <source>
        <dbReference type="PROSITE-ProRule" id="PRU10141"/>
    </source>
</evidence>
<dbReference type="InterPro" id="IPR008271">
    <property type="entry name" value="Ser/Thr_kinase_AS"/>
</dbReference>
<feature type="repeat" description="WD" evidence="5">
    <location>
        <begin position="440"/>
        <end position="481"/>
    </location>
</feature>
<sequence>MWNREGQELGNYRLLKRIGKGGFGQVYVAEHLYLQTPAAVKLLLDDIEDAQLESFRAAFLQEGRRIAALKHPHILRVIDFNIEKSTPYLVMEYAAHGTLLDRHPGGERVATDLILNYVRQIAEALAYAHQTRLIHRDVKPANVLLDEQDTLLLSDFGIATVAHHTSSRRTGTYAGTAAYTAPEQLQGKPVPASDQYALAIMVYEWICGERPYLGSSVEVIGQHLSAPIPSLRQHDAEISPALEAVVQQALAKDPTQRFATVLDFADALGSALHPSEARRSFPQTQVSDQFRASHQEDGSGTNCSTVAPQLPLVYEQPGGRINALAWSPNGKYLAAGGEAPSLHLWNPLTGQIEKVLSGHLQQITAVSWSVDSRFVATASQDKTVRVWNIASGQAFRCYTGHAASVNGIAWSPDGTRLASASSDWSVHIWEVETGRVVQRYEGHDGPVSGLAWSPYGGLIASASWDKTVHVWEVATGTQTCCYKAHEARVRAVLWSIDGTLVASGGDDHAIHVWEASTGKRVCCYTENTSPVTAIAWSLDGVLIASAALDQTLQIWEARSGQQRQTFRDQPLYDVAWSPSASPTRLLAGASDRVKIWSIAE</sequence>
<dbReference type="InterPro" id="IPR011009">
    <property type="entry name" value="Kinase-like_dom_sf"/>
</dbReference>
<dbReference type="Proteomes" id="UP000287352">
    <property type="component" value="Unassembled WGS sequence"/>
</dbReference>
<proteinExistence type="predicted"/>
<dbReference type="PROSITE" id="PS50082">
    <property type="entry name" value="WD_REPEATS_2"/>
    <property type="match status" value="6"/>
</dbReference>
<dbReference type="InterPro" id="IPR050349">
    <property type="entry name" value="WD_LIS1/nudF_dynein_reg"/>
</dbReference>
<feature type="repeat" description="WD" evidence="5">
    <location>
        <begin position="314"/>
        <end position="355"/>
    </location>
</feature>
<dbReference type="SUPFAM" id="SSF56112">
    <property type="entry name" value="Protein kinase-like (PK-like)"/>
    <property type="match status" value="1"/>
</dbReference>
<dbReference type="PANTHER" id="PTHR44129">
    <property type="entry name" value="WD REPEAT-CONTAINING PROTEIN POP1"/>
    <property type="match status" value="1"/>
</dbReference>
<evidence type="ECO:0000313" key="9">
    <source>
        <dbReference type="EMBL" id="GCE15267.1"/>
    </source>
</evidence>
<feature type="repeat" description="WD" evidence="5">
    <location>
        <begin position="398"/>
        <end position="439"/>
    </location>
</feature>
<dbReference type="Gene3D" id="1.10.510.10">
    <property type="entry name" value="Transferase(Phosphotransferase) domain 1"/>
    <property type="match status" value="1"/>
</dbReference>
<feature type="repeat" description="WD" evidence="5">
    <location>
        <begin position="482"/>
        <end position="523"/>
    </location>
</feature>
<dbReference type="InterPro" id="IPR001680">
    <property type="entry name" value="WD40_rpt"/>
</dbReference>
<feature type="region of interest" description="Disordered" evidence="7">
    <location>
        <begin position="275"/>
        <end position="302"/>
    </location>
</feature>
<keyword evidence="9" id="KW-0418">Kinase</keyword>
<dbReference type="GO" id="GO:0004674">
    <property type="term" value="F:protein serine/threonine kinase activity"/>
    <property type="evidence" value="ECO:0007669"/>
    <property type="project" value="UniProtKB-KW"/>
</dbReference>
<dbReference type="InterPro" id="IPR020472">
    <property type="entry name" value="WD40_PAC1"/>
</dbReference>
<protein>
    <submittedName>
        <fullName evidence="9">Serine/threonine protein kinase</fullName>
    </submittedName>
</protein>
<accession>A0A402A7X4</accession>
<keyword evidence="4 6" id="KW-0067">ATP-binding</keyword>
<organism evidence="9 10">
    <name type="scientific">Tengunoibacter tsumagoiensis</name>
    <dbReference type="NCBI Taxonomy" id="2014871"/>
    <lineage>
        <taxon>Bacteria</taxon>
        <taxon>Bacillati</taxon>
        <taxon>Chloroflexota</taxon>
        <taxon>Ktedonobacteria</taxon>
        <taxon>Ktedonobacterales</taxon>
        <taxon>Dictyobacteraceae</taxon>
        <taxon>Tengunoibacter</taxon>
    </lineage>
</organism>
<dbReference type="EMBL" id="BIFR01000002">
    <property type="protein sequence ID" value="GCE15267.1"/>
    <property type="molecule type" value="Genomic_DNA"/>
</dbReference>
<dbReference type="InterPro" id="IPR000719">
    <property type="entry name" value="Prot_kinase_dom"/>
</dbReference>
<keyword evidence="2" id="KW-0677">Repeat</keyword>
<keyword evidence="3 6" id="KW-0547">Nucleotide-binding</keyword>
<reference evidence="10" key="1">
    <citation type="submission" date="2018-12" db="EMBL/GenBank/DDBJ databases">
        <title>Tengunoibacter tsumagoiensis gen. nov., sp. nov., Dictyobacter kobayashii sp. nov., D. alpinus sp. nov., and D. joshuensis sp. nov. and description of Dictyobacteraceae fam. nov. within the order Ktedonobacterales isolated from Tengu-no-mugimeshi.</title>
        <authorList>
            <person name="Wang C.M."/>
            <person name="Zheng Y."/>
            <person name="Sakai Y."/>
            <person name="Toyoda A."/>
            <person name="Minakuchi Y."/>
            <person name="Abe K."/>
            <person name="Yokota A."/>
            <person name="Yabe S."/>
        </authorList>
    </citation>
    <scope>NUCLEOTIDE SEQUENCE [LARGE SCALE GENOMIC DNA]</scope>
    <source>
        <strain evidence="10">Uno3</strain>
    </source>
</reference>
<dbReference type="PROSITE" id="PS00108">
    <property type="entry name" value="PROTEIN_KINASE_ST"/>
    <property type="match status" value="1"/>
</dbReference>
<dbReference type="RefSeq" id="WP_126582750.1">
    <property type="nucleotide sequence ID" value="NZ_BIFR01000002.1"/>
</dbReference>
<dbReference type="InterPro" id="IPR019775">
    <property type="entry name" value="WD40_repeat_CS"/>
</dbReference>
<dbReference type="InterPro" id="IPR036322">
    <property type="entry name" value="WD40_repeat_dom_sf"/>
</dbReference>
<dbReference type="PROSITE" id="PS50011">
    <property type="entry name" value="PROTEIN_KINASE_DOM"/>
    <property type="match status" value="1"/>
</dbReference>
<comment type="caution">
    <text evidence="9">The sequence shown here is derived from an EMBL/GenBank/DDBJ whole genome shotgun (WGS) entry which is preliminary data.</text>
</comment>
<keyword evidence="9" id="KW-0808">Transferase</keyword>
<dbReference type="CDD" id="cd00200">
    <property type="entry name" value="WD40"/>
    <property type="match status" value="1"/>
</dbReference>
<keyword evidence="9" id="KW-0723">Serine/threonine-protein kinase</keyword>
<feature type="repeat" description="WD" evidence="5">
    <location>
        <begin position="356"/>
        <end position="397"/>
    </location>
</feature>
<dbReference type="Gene3D" id="3.30.200.20">
    <property type="entry name" value="Phosphorylase Kinase, domain 1"/>
    <property type="match status" value="1"/>
</dbReference>
<evidence type="ECO:0000256" key="3">
    <source>
        <dbReference type="ARBA" id="ARBA00022741"/>
    </source>
</evidence>
<feature type="domain" description="Protein kinase" evidence="8">
    <location>
        <begin position="12"/>
        <end position="276"/>
    </location>
</feature>